<evidence type="ECO:0000256" key="1">
    <source>
        <dbReference type="ARBA" id="ARBA00022729"/>
    </source>
</evidence>
<proteinExistence type="predicted"/>
<dbReference type="AlphaFoldDB" id="A0A553DUC4"/>
<dbReference type="InterPro" id="IPR014755">
    <property type="entry name" value="Cu-Rt/internalin_Ig-like"/>
</dbReference>
<name>A0A553DUC4_9FLAO</name>
<comment type="caution">
    <text evidence="2">The sequence shown here is derived from an EMBL/GenBank/DDBJ whole genome shotgun (WGS) entry which is preliminary data.</text>
</comment>
<dbReference type="Gene3D" id="2.60.40.1220">
    <property type="match status" value="1"/>
</dbReference>
<dbReference type="EMBL" id="VJZT01000016">
    <property type="protein sequence ID" value="TRX36371.1"/>
    <property type="molecule type" value="Genomic_DNA"/>
</dbReference>
<accession>A0A553DUC4</accession>
<gene>
    <name evidence="2" type="ORF">FNW21_13780</name>
</gene>
<evidence type="ECO:0000313" key="2">
    <source>
        <dbReference type="EMBL" id="TRX36371.1"/>
    </source>
</evidence>
<sequence>MKKLQILLLIFGVWLKTDAQNIVQYEYWYDSNYGSTTLVNNSSGSTMDLNTSLSGTSGLLPGLHAVNFRAKDTDGKWSSAITEQFYATGNWNIDTYEYWFDDDYANKITNTVTGTQNYILTSNLNTSAVGYGSHALNFRAKDSAGKWSIVFKEFFFKSIGGAQMSNAEYWIDSNYANKQPLTFTSSNIVFINQTLLTANLDDQLHTFNFRMQDQAGKWSVVTSSYFMAHNQIVGYDYWFDADFDHKKATAITPTDLLTTEPDFDTNGLSAGVHVVNFRAKSSSGKYSATIAQNVTVYVTPVFTPIAQSCSGAVLTALPTTSTNGITGTWSPALNNLATTTYTFTPNVGEFALATVDMTVAVGAITTWDGTSWDNGTPTCTSKAIINGNYSEAVNLEACSLEVTG</sequence>
<keyword evidence="1" id="KW-0732">Signal</keyword>
<organism evidence="2 3">
    <name type="scientific">Flavobacterium restrictum</name>
    <dbReference type="NCBI Taxonomy" id="2594428"/>
    <lineage>
        <taxon>Bacteria</taxon>
        <taxon>Pseudomonadati</taxon>
        <taxon>Bacteroidota</taxon>
        <taxon>Flavobacteriia</taxon>
        <taxon>Flavobacteriales</taxon>
        <taxon>Flavobacteriaceae</taxon>
        <taxon>Flavobacterium</taxon>
    </lineage>
</organism>
<reference evidence="2 3" key="1">
    <citation type="submission" date="2019-07" db="EMBL/GenBank/DDBJ databases">
        <title>Novel species of Flavobacterium.</title>
        <authorList>
            <person name="Liu Q."/>
            <person name="Xin Y.-H."/>
        </authorList>
    </citation>
    <scope>NUCLEOTIDE SEQUENCE [LARGE SCALE GENOMIC DNA]</scope>
    <source>
        <strain evidence="2 3">LB1R34</strain>
    </source>
</reference>
<protein>
    <submittedName>
        <fullName evidence="2">Uncharacterized protein</fullName>
    </submittedName>
</protein>
<feature type="non-terminal residue" evidence="2">
    <location>
        <position position="404"/>
    </location>
</feature>
<keyword evidence="3" id="KW-1185">Reference proteome</keyword>
<dbReference type="Proteomes" id="UP000316371">
    <property type="component" value="Unassembled WGS sequence"/>
</dbReference>
<evidence type="ECO:0000313" key="3">
    <source>
        <dbReference type="Proteomes" id="UP000316371"/>
    </source>
</evidence>